<dbReference type="SMART" id="SM00382">
    <property type="entry name" value="AAA"/>
    <property type="match status" value="1"/>
</dbReference>
<dbReference type="SUPFAM" id="SSF52540">
    <property type="entry name" value="P-loop containing nucleoside triphosphate hydrolases"/>
    <property type="match status" value="1"/>
</dbReference>
<keyword evidence="12" id="KW-1185">Reference proteome</keyword>
<evidence type="ECO:0000259" key="10">
    <source>
        <dbReference type="PROSITE" id="PS50929"/>
    </source>
</evidence>
<sequence length="608" mass="63325">MSTKRLPVADGPAVRRRFLSLLAEHRRAVVVVALVQLAAAVTAVGIPRLLGAMVDAVSAGGAGAASQLRVLIVLVVALAAGNAALTGLGEYQARVLGERLFSQMRERLVHTVMHLPLSVVEAAGTGDLLGRTSHDLDSIRRVVQRGISQVVVIALTIGSVVVAALLTSPLLGLGMLTAALAVPVVRWYLRRAVPAYQAMNALWAEVNGAIAETGEQAQTVDAQDLGRRRNQVTDRLMAEVWQAERYTMWLRCLLLGALEVASALPLLATLVWGAWLHGQGQVSLGAVTAVALYSVALRGPVHELTFWVDSLQTASTALARVVGVELVEPDRQPTCAHALPAPPRLRGVSYAYREGHDVLHQVDLELVPGERLAVVGPSGSGKSTLGRLLAGVHPPTAGRVTVGGGSADGPGADGQDAGGQGTGDQGTDDQGVDLTSLTEAALHRQVALVTQEHHVFAGTLADNLRVACATATDEQLNAALDAVGALPWVAGLSDGLETLVGAGGVPLDPGQAQQVALARIVLLDPGTLVLDEATSLLDPAVARSAEQALDAVLAGRTVVAIVHRLDTAAAADRVAVVIDGRIVEVGTHAELVAARGEYHQLWEAWTSH</sequence>
<dbReference type="Pfam" id="PF00664">
    <property type="entry name" value="ABC_membrane"/>
    <property type="match status" value="1"/>
</dbReference>
<dbReference type="KEGG" id="awe:JG540_09635"/>
<dbReference type="Gene3D" id="1.20.1560.10">
    <property type="entry name" value="ABC transporter type 1, transmembrane domain"/>
    <property type="match status" value="1"/>
</dbReference>
<feature type="domain" description="ABC transmembrane type-1" evidence="10">
    <location>
        <begin position="30"/>
        <end position="313"/>
    </location>
</feature>
<dbReference type="GO" id="GO:0034040">
    <property type="term" value="F:ATPase-coupled lipid transmembrane transporter activity"/>
    <property type="evidence" value="ECO:0007669"/>
    <property type="project" value="TreeGrafter"/>
</dbReference>
<dbReference type="PROSITE" id="PS50929">
    <property type="entry name" value="ABC_TM1F"/>
    <property type="match status" value="1"/>
</dbReference>
<dbReference type="GO" id="GO:0005886">
    <property type="term" value="C:plasma membrane"/>
    <property type="evidence" value="ECO:0007669"/>
    <property type="project" value="UniProtKB-SubCell"/>
</dbReference>
<proteinExistence type="predicted"/>
<dbReference type="InterPro" id="IPR003593">
    <property type="entry name" value="AAA+_ATPase"/>
</dbReference>
<evidence type="ECO:0000256" key="5">
    <source>
        <dbReference type="ARBA" id="ARBA00022989"/>
    </source>
</evidence>
<dbReference type="PROSITE" id="PS50893">
    <property type="entry name" value="ABC_TRANSPORTER_2"/>
    <property type="match status" value="1"/>
</dbReference>
<feature type="transmembrane region" description="Helical" evidence="8">
    <location>
        <begin position="146"/>
        <end position="165"/>
    </location>
</feature>
<dbReference type="RefSeq" id="WP_200275645.1">
    <property type="nucleotide sequence ID" value="NZ_CP066802.1"/>
</dbReference>
<feature type="transmembrane region" description="Helical" evidence="8">
    <location>
        <begin position="70"/>
        <end position="89"/>
    </location>
</feature>
<evidence type="ECO:0000313" key="11">
    <source>
        <dbReference type="EMBL" id="QQM67243.1"/>
    </source>
</evidence>
<dbReference type="Pfam" id="PF00005">
    <property type="entry name" value="ABC_tran"/>
    <property type="match status" value="1"/>
</dbReference>
<evidence type="ECO:0000256" key="7">
    <source>
        <dbReference type="SAM" id="MobiDB-lite"/>
    </source>
</evidence>
<keyword evidence="5 8" id="KW-1133">Transmembrane helix</keyword>
<dbReference type="PANTHER" id="PTHR24221">
    <property type="entry name" value="ATP-BINDING CASSETTE SUB-FAMILY B"/>
    <property type="match status" value="1"/>
</dbReference>
<evidence type="ECO:0000256" key="8">
    <source>
        <dbReference type="SAM" id="Phobius"/>
    </source>
</evidence>
<feature type="transmembrane region" description="Helical" evidence="8">
    <location>
        <begin position="171"/>
        <end position="189"/>
    </location>
</feature>
<comment type="subcellular location">
    <subcellularLocation>
        <location evidence="1">Cell membrane</location>
        <topology evidence="1">Multi-pass membrane protein</topology>
    </subcellularLocation>
</comment>
<keyword evidence="4 11" id="KW-0067">ATP-binding</keyword>
<evidence type="ECO:0000313" key="12">
    <source>
        <dbReference type="Proteomes" id="UP000595895"/>
    </source>
</evidence>
<dbReference type="GO" id="GO:0140359">
    <property type="term" value="F:ABC-type transporter activity"/>
    <property type="evidence" value="ECO:0007669"/>
    <property type="project" value="InterPro"/>
</dbReference>
<reference evidence="11 12" key="1">
    <citation type="submission" date="2020-12" db="EMBL/GenBank/DDBJ databases">
        <authorList>
            <person name="Zhou J."/>
        </authorList>
    </citation>
    <scope>NUCLEOTIDE SEQUENCE [LARGE SCALE GENOMIC DNA]</scope>
    <source>
        <strain evidence="11 12">CCUG 61299</strain>
    </source>
</reference>
<feature type="region of interest" description="Disordered" evidence="7">
    <location>
        <begin position="399"/>
        <end position="431"/>
    </location>
</feature>
<keyword evidence="3" id="KW-0547">Nucleotide-binding</keyword>
<dbReference type="SUPFAM" id="SSF90123">
    <property type="entry name" value="ABC transporter transmembrane region"/>
    <property type="match status" value="1"/>
</dbReference>
<evidence type="ECO:0000256" key="3">
    <source>
        <dbReference type="ARBA" id="ARBA00022741"/>
    </source>
</evidence>
<dbReference type="GO" id="GO:0016887">
    <property type="term" value="F:ATP hydrolysis activity"/>
    <property type="evidence" value="ECO:0007669"/>
    <property type="project" value="InterPro"/>
</dbReference>
<dbReference type="InterPro" id="IPR003439">
    <property type="entry name" value="ABC_transporter-like_ATP-bd"/>
</dbReference>
<gene>
    <name evidence="11" type="ORF">JG540_09635</name>
</gene>
<dbReference type="PANTHER" id="PTHR24221:SF654">
    <property type="entry name" value="ATP-BINDING CASSETTE SUB-FAMILY B MEMBER 6"/>
    <property type="match status" value="1"/>
</dbReference>
<dbReference type="AlphaFoldDB" id="A0A7T7S1G9"/>
<feature type="transmembrane region" description="Helical" evidence="8">
    <location>
        <begin position="28"/>
        <end position="50"/>
    </location>
</feature>
<dbReference type="InterPro" id="IPR011527">
    <property type="entry name" value="ABC1_TM_dom"/>
</dbReference>
<keyword evidence="2 8" id="KW-0812">Transmembrane</keyword>
<protein>
    <submittedName>
        <fullName evidence="11">ABC transporter ATP-binding protein</fullName>
    </submittedName>
</protein>
<dbReference type="InterPro" id="IPR036640">
    <property type="entry name" value="ABC1_TM_sf"/>
</dbReference>
<accession>A0A7T7S1G9</accession>
<evidence type="ECO:0000259" key="9">
    <source>
        <dbReference type="PROSITE" id="PS50893"/>
    </source>
</evidence>
<evidence type="ECO:0000256" key="6">
    <source>
        <dbReference type="ARBA" id="ARBA00023136"/>
    </source>
</evidence>
<evidence type="ECO:0000256" key="1">
    <source>
        <dbReference type="ARBA" id="ARBA00004651"/>
    </source>
</evidence>
<dbReference type="Gene3D" id="3.40.50.300">
    <property type="entry name" value="P-loop containing nucleotide triphosphate hydrolases"/>
    <property type="match status" value="1"/>
</dbReference>
<dbReference type="EMBL" id="CP066802">
    <property type="protein sequence ID" value="QQM67243.1"/>
    <property type="molecule type" value="Genomic_DNA"/>
</dbReference>
<feature type="domain" description="ABC transporter" evidence="9">
    <location>
        <begin position="343"/>
        <end position="604"/>
    </location>
</feature>
<dbReference type="GO" id="GO:0005524">
    <property type="term" value="F:ATP binding"/>
    <property type="evidence" value="ECO:0007669"/>
    <property type="project" value="UniProtKB-KW"/>
</dbReference>
<name>A0A7T7S1G9_9ACTO</name>
<evidence type="ECO:0000256" key="4">
    <source>
        <dbReference type="ARBA" id="ARBA00022840"/>
    </source>
</evidence>
<feature type="transmembrane region" description="Helical" evidence="8">
    <location>
        <begin position="252"/>
        <end position="275"/>
    </location>
</feature>
<organism evidence="11 12">
    <name type="scientific">Actinomyces weissii</name>
    <dbReference type="NCBI Taxonomy" id="675090"/>
    <lineage>
        <taxon>Bacteria</taxon>
        <taxon>Bacillati</taxon>
        <taxon>Actinomycetota</taxon>
        <taxon>Actinomycetes</taxon>
        <taxon>Actinomycetales</taxon>
        <taxon>Actinomycetaceae</taxon>
        <taxon>Actinomyces</taxon>
    </lineage>
</organism>
<keyword evidence="6 8" id="KW-0472">Membrane</keyword>
<dbReference type="InterPro" id="IPR027417">
    <property type="entry name" value="P-loop_NTPase"/>
</dbReference>
<dbReference type="CDD" id="cd07346">
    <property type="entry name" value="ABC_6TM_exporters"/>
    <property type="match status" value="1"/>
</dbReference>
<feature type="compositionally biased region" description="Gly residues" evidence="7">
    <location>
        <begin position="401"/>
        <end position="424"/>
    </location>
</feature>
<dbReference type="InterPro" id="IPR039421">
    <property type="entry name" value="Type_1_exporter"/>
</dbReference>
<evidence type="ECO:0000256" key="2">
    <source>
        <dbReference type="ARBA" id="ARBA00022692"/>
    </source>
</evidence>
<dbReference type="Proteomes" id="UP000595895">
    <property type="component" value="Chromosome"/>
</dbReference>